<dbReference type="Gene3D" id="1.20.120.1240">
    <property type="entry name" value="Dynamin, middle domain"/>
    <property type="match status" value="1"/>
</dbReference>
<name>A0A7H8R172_TALRU</name>
<keyword evidence="1" id="KW-0547">Nucleotide-binding</keyword>
<evidence type="ECO:0000313" key="6">
    <source>
        <dbReference type="EMBL" id="QKX58633.1"/>
    </source>
</evidence>
<dbReference type="InterPro" id="IPR020850">
    <property type="entry name" value="GED_dom"/>
</dbReference>
<dbReference type="GO" id="GO:0005874">
    <property type="term" value="C:microtubule"/>
    <property type="evidence" value="ECO:0007669"/>
    <property type="project" value="TreeGrafter"/>
</dbReference>
<evidence type="ECO:0000256" key="1">
    <source>
        <dbReference type="ARBA" id="ARBA00022741"/>
    </source>
</evidence>
<dbReference type="InterPro" id="IPR027417">
    <property type="entry name" value="P-loop_NTPase"/>
</dbReference>
<dbReference type="InterPro" id="IPR022812">
    <property type="entry name" value="Dynamin"/>
</dbReference>
<dbReference type="OrthoDB" id="5061070at2759"/>
<dbReference type="PANTHER" id="PTHR11566:SF131">
    <property type="entry name" value="GTPASE, PUTATIVE (AFU_ORTHOLOGUE AFUA_6G07630)-RELATED"/>
    <property type="match status" value="1"/>
</dbReference>
<dbReference type="KEGG" id="trg:TRUGW13939_05758"/>
<dbReference type="Gene3D" id="3.40.50.300">
    <property type="entry name" value="P-loop containing nucleotide triphosphate hydrolases"/>
    <property type="match status" value="1"/>
</dbReference>
<dbReference type="AlphaFoldDB" id="A0A7H8R172"/>
<evidence type="ECO:0000313" key="7">
    <source>
        <dbReference type="Proteomes" id="UP000509510"/>
    </source>
</evidence>
<keyword evidence="7" id="KW-1185">Reference proteome</keyword>
<organism evidence="6 7">
    <name type="scientific">Talaromyces rugulosus</name>
    <name type="common">Penicillium rugulosum</name>
    <dbReference type="NCBI Taxonomy" id="121627"/>
    <lineage>
        <taxon>Eukaryota</taxon>
        <taxon>Fungi</taxon>
        <taxon>Dikarya</taxon>
        <taxon>Ascomycota</taxon>
        <taxon>Pezizomycotina</taxon>
        <taxon>Eurotiomycetes</taxon>
        <taxon>Eurotiomycetidae</taxon>
        <taxon>Eurotiales</taxon>
        <taxon>Trichocomaceae</taxon>
        <taxon>Talaromyces</taxon>
        <taxon>Talaromyces sect. Islandici</taxon>
    </lineage>
</organism>
<dbReference type="InterPro" id="IPR030381">
    <property type="entry name" value="G_DYNAMIN_dom"/>
</dbReference>
<dbReference type="InterPro" id="IPR000375">
    <property type="entry name" value="Dynamin_stalk"/>
</dbReference>
<dbReference type="Pfam" id="PF01031">
    <property type="entry name" value="Dynamin_M"/>
    <property type="match status" value="1"/>
</dbReference>
<sequence length="823" mass="93112">MPSAVPLLLPLEVVPKVELGETERQSEGSETIGRMTHDMRNLVKKIQELRHLGIEDNKIALPKICVVGDQSTGKSSLIEGMSEIKVPRSAGTCTRCPMEINLSESNEPWRCRISLSRNHYYSSNLSLKKISKAKPLGPWVAMDPQEEHFVTLDNKDEVQEAIQCAQLAILNPQNDPSSYVPSSFSAMDKTSTRVKFSPNVVRLDISAPGFSNLAFYDLPGVISQAEVDEEAYLVTLVENLVKQYVLQESCIILLTLPMTDDATNSSAARIVREIKATQRTLGVLTKPDRMEDTTQWCEILTGNKFLLGHGYFVIRNNPNPAVDNEQARFEEEYFFSQPPWTSDLGGFQEKFGTRRLQTALSQLLLDQIRNSLPNVVTQINEKAERIKAELQLLPQPVTKSAIVDLVNKLRDFQSAIESCFDGGSKDSQMLRQWDYIASDFRLSLQHTRPSLNTETDEDAFPKVVEDGSDVDCEIVGVQQARTPNKPRTPATDTKVVIPTQRISQPNLQYKTELFGDFKGPKHRFQLPEIRSINESYSYGHIHSQNHPRASEALNKISVSHWGGPMGIFLDITNKLVRSTIINQVNKVFAQYQETELHRLISNIVSRNLSQLKNDLELQALELLDQEKSKPLTTAFTYVQAEEKRHYEHLTYRRRITRAKAYLKSQNELPEDGAKATQKAKQIDVGPDPFDNEVKMMAGTRAYYDLASTRFVDSLAQKVHLRLFRKCNNLCSVIEEKLQIHGNDAAERCTRLMDPNIEHRQQRERLVTQLEKLTIAQQWLSESSKKDDEDNLADDYGQLVDSFLLSDTGDADDVGGADDKTRVF</sequence>
<dbReference type="InterPro" id="IPR001401">
    <property type="entry name" value="Dynamin_GTPase"/>
</dbReference>
<evidence type="ECO:0000259" key="5">
    <source>
        <dbReference type="PROSITE" id="PS51718"/>
    </source>
</evidence>
<feature type="domain" description="Dynamin-type G" evidence="5">
    <location>
        <begin position="58"/>
        <end position="373"/>
    </location>
</feature>
<dbReference type="InterPro" id="IPR045063">
    <property type="entry name" value="Dynamin_N"/>
</dbReference>
<feature type="domain" description="GED" evidence="4">
    <location>
        <begin position="692"/>
        <end position="787"/>
    </location>
</feature>
<dbReference type="Pfam" id="PF00350">
    <property type="entry name" value="Dynamin_N"/>
    <property type="match status" value="1"/>
</dbReference>
<dbReference type="GO" id="GO:0008017">
    <property type="term" value="F:microtubule binding"/>
    <property type="evidence" value="ECO:0007669"/>
    <property type="project" value="TreeGrafter"/>
</dbReference>
<dbReference type="PROSITE" id="PS51388">
    <property type="entry name" value="GED"/>
    <property type="match status" value="1"/>
</dbReference>
<dbReference type="SUPFAM" id="SSF52540">
    <property type="entry name" value="P-loop containing nucleoside triphosphate hydrolases"/>
    <property type="match status" value="1"/>
</dbReference>
<dbReference type="PANTHER" id="PTHR11566">
    <property type="entry name" value="DYNAMIN"/>
    <property type="match status" value="1"/>
</dbReference>
<evidence type="ECO:0008006" key="8">
    <source>
        <dbReference type="Google" id="ProtNLM"/>
    </source>
</evidence>
<dbReference type="CDD" id="cd08771">
    <property type="entry name" value="DLP_1"/>
    <property type="match status" value="1"/>
</dbReference>
<keyword evidence="2" id="KW-0342">GTP-binding</keyword>
<gene>
    <name evidence="6" type="ORF">TRUGW13939_05758</name>
</gene>
<evidence type="ECO:0000259" key="4">
    <source>
        <dbReference type="PROSITE" id="PS51388"/>
    </source>
</evidence>
<dbReference type="GO" id="GO:0031623">
    <property type="term" value="P:receptor internalization"/>
    <property type="evidence" value="ECO:0007669"/>
    <property type="project" value="TreeGrafter"/>
</dbReference>
<reference evidence="7" key="1">
    <citation type="submission" date="2020-06" db="EMBL/GenBank/DDBJ databases">
        <title>A chromosome-scale genome assembly of Talaromyces rugulosus W13939.</title>
        <authorList>
            <person name="Wang B."/>
            <person name="Guo L."/>
            <person name="Ye K."/>
            <person name="Wang L."/>
        </authorList>
    </citation>
    <scope>NUCLEOTIDE SEQUENCE [LARGE SCALE GENOMIC DNA]</scope>
    <source>
        <strain evidence="7">W13939</strain>
    </source>
</reference>
<dbReference type="PRINTS" id="PR00195">
    <property type="entry name" value="DYNAMIN"/>
</dbReference>
<dbReference type="RefSeq" id="XP_035344811.1">
    <property type="nucleotide sequence ID" value="XM_035488918.1"/>
</dbReference>
<dbReference type="GO" id="GO:0005737">
    <property type="term" value="C:cytoplasm"/>
    <property type="evidence" value="ECO:0007669"/>
    <property type="project" value="TreeGrafter"/>
</dbReference>
<dbReference type="SMART" id="SM00053">
    <property type="entry name" value="DYNc"/>
    <property type="match status" value="1"/>
</dbReference>
<dbReference type="GeneID" id="55993255"/>
<feature type="region of interest" description="Disordered" evidence="3">
    <location>
        <begin position="666"/>
        <end position="686"/>
    </location>
</feature>
<dbReference type="EMBL" id="CP055900">
    <property type="protein sequence ID" value="QKX58633.1"/>
    <property type="molecule type" value="Genomic_DNA"/>
</dbReference>
<dbReference type="Proteomes" id="UP000509510">
    <property type="component" value="Chromosome III"/>
</dbReference>
<dbReference type="PROSITE" id="PS51718">
    <property type="entry name" value="G_DYNAMIN_2"/>
    <property type="match status" value="1"/>
</dbReference>
<proteinExistence type="predicted"/>
<dbReference type="GO" id="GO:0003924">
    <property type="term" value="F:GTPase activity"/>
    <property type="evidence" value="ECO:0007669"/>
    <property type="project" value="InterPro"/>
</dbReference>
<evidence type="ECO:0000256" key="3">
    <source>
        <dbReference type="SAM" id="MobiDB-lite"/>
    </source>
</evidence>
<dbReference type="GO" id="GO:0005886">
    <property type="term" value="C:plasma membrane"/>
    <property type="evidence" value="ECO:0007669"/>
    <property type="project" value="TreeGrafter"/>
</dbReference>
<protein>
    <recommendedName>
        <fullName evidence="8">GED domain-containing protein</fullName>
    </recommendedName>
</protein>
<evidence type="ECO:0000256" key="2">
    <source>
        <dbReference type="ARBA" id="ARBA00023134"/>
    </source>
</evidence>
<dbReference type="GO" id="GO:0005525">
    <property type="term" value="F:GTP binding"/>
    <property type="evidence" value="ECO:0007669"/>
    <property type="project" value="InterPro"/>
</dbReference>
<accession>A0A7H8R172</accession>